<evidence type="ECO:0000313" key="4">
    <source>
        <dbReference type="EMBL" id="AKF28989.1"/>
    </source>
</evidence>
<dbReference type="PRINTS" id="PR00081">
    <property type="entry name" value="GDHRDH"/>
</dbReference>
<keyword evidence="5" id="KW-1185">Reference proteome</keyword>
<dbReference type="FunFam" id="3.40.50.720:FF:000047">
    <property type="entry name" value="NADP-dependent L-serine/L-allo-threonine dehydrogenase"/>
    <property type="match status" value="1"/>
</dbReference>
<dbReference type="EMBL" id="CP011309">
    <property type="protein sequence ID" value="AKF28989.1"/>
    <property type="molecule type" value="Genomic_DNA"/>
</dbReference>
<keyword evidence="2" id="KW-0560">Oxidoreductase</keyword>
<dbReference type="PATRIC" id="fig|92706.3.peg.2238"/>
<gene>
    <name evidence="4" type="ORF">YH66_10665</name>
</gene>
<evidence type="ECO:0000256" key="3">
    <source>
        <dbReference type="RuleBase" id="RU000363"/>
    </source>
</evidence>
<evidence type="ECO:0000256" key="1">
    <source>
        <dbReference type="ARBA" id="ARBA00006484"/>
    </source>
</evidence>
<dbReference type="Gene3D" id="3.40.50.720">
    <property type="entry name" value="NAD(P)-binding Rossmann-like Domain"/>
    <property type="match status" value="1"/>
</dbReference>
<dbReference type="GeneID" id="1020154"/>
<proteinExistence type="inferred from homology"/>
<accession>A0A0F6SS29</accession>
<dbReference type="PANTHER" id="PTHR42901:SF1">
    <property type="entry name" value="ALCOHOL DEHYDROGENASE"/>
    <property type="match status" value="1"/>
</dbReference>
<dbReference type="Proteomes" id="UP000034037">
    <property type="component" value="Chromosome"/>
</dbReference>
<dbReference type="PANTHER" id="PTHR42901">
    <property type="entry name" value="ALCOHOL DEHYDROGENASE"/>
    <property type="match status" value="1"/>
</dbReference>
<protein>
    <recommendedName>
        <fullName evidence="6">SDR family oxidoreductase</fullName>
    </recommendedName>
</protein>
<sequence length="253" mass="27030">MLVSVQNVGDFKENAVAENGQKVAVVTGGSSGIGAASARALAADGWKVIVAARRLERLEALAQEIGGTAVALDVTDQESVNAFSVTVGEVDLLVNNAGGAKGLDSIHDANIDDWTWMYETNVLGTLRVTKALMDGLIARDGHVINIGSIAGENPYIGGAGYNAAKFGVAAFNRVLRLETHQQTLRVSEIDPGRVATEEFSLVRFGGDKERAEAVYDDVLNLTAEDIAESVRWVASLPKHMNIDRMRITPRDQV</sequence>
<dbReference type="InterPro" id="IPR002347">
    <property type="entry name" value="SDR_fam"/>
</dbReference>
<dbReference type="AlphaFoldDB" id="A0A0F6SS29"/>
<evidence type="ECO:0000313" key="5">
    <source>
        <dbReference type="Proteomes" id="UP000034037"/>
    </source>
</evidence>
<dbReference type="RefSeq" id="WP_003856628.1">
    <property type="nucleotide sequence ID" value="NZ_CP011309.1"/>
</dbReference>
<reference evidence="4 5" key="1">
    <citation type="submission" date="2015-04" db="EMBL/GenBank/DDBJ databases">
        <title>Complete Genome Sequence of Brevibacterium flavum ATCC 15168.</title>
        <authorList>
            <person name="Ahn J."/>
            <person name="Park G."/>
            <person name="Jeon W."/>
            <person name="Jang Y."/>
            <person name="Jang M."/>
            <person name="Lee H."/>
            <person name="Lee H."/>
        </authorList>
    </citation>
    <scope>NUCLEOTIDE SEQUENCE [LARGE SCALE GENOMIC DNA]</scope>
    <source>
        <strain evidence="4 5">ATCC 15168</strain>
    </source>
</reference>
<evidence type="ECO:0008006" key="6">
    <source>
        <dbReference type="Google" id="ProtNLM"/>
    </source>
</evidence>
<name>A0A0F6SS29_9CORY</name>
<dbReference type="InterPro" id="IPR036291">
    <property type="entry name" value="NAD(P)-bd_dom_sf"/>
</dbReference>
<dbReference type="InterPro" id="IPR020904">
    <property type="entry name" value="Sc_DH/Rdtase_CS"/>
</dbReference>
<evidence type="ECO:0000256" key="2">
    <source>
        <dbReference type="ARBA" id="ARBA00023002"/>
    </source>
</evidence>
<dbReference type="PRINTS" id="PR00080">
    <property type="entry name" value="SDRFAMILY"/>
</dbReference>
<dbReference type="SUPFAM" id="SSF51735">
    <property type="entry name" value="NAD(P)-binding Rossmann-fold domains"/>
    <property type="match status" value="1"/>
</dbReference>
<organism evidence="4 5">
    <name type="scientific">[Brevibacterium] flavum</name>
    <dbReference type="NCBI Taxonomy" id="92706"/>
    <lineage>
        <taxon>Bacteria</taxon>
        <taxon>Bacillati</taxon>
        <taxon>Actinomycetota</taxon>
        <taxon>Actinomycetes</taxon>
        <taxon>Mycobacteriales</taxon>
        <taxon>Corynebacteriaceae</taxon>
        <taxon>Corynebacterium</taxon>
    </lineage>
</organism>
<dbReference type="HOGENOM" id="CLU_010194_2_10_11"/>
<comment type="similarity">
    <text evidence="1 3">Belongs to the short-chain dehydrogenases/reductases (SDR) family.</text>
</comment>
<dbReference type="PROSITE" id="PS00061">
    <property type="entry name" value="ADH_SHORT"/>
    <property type="match status" value="1"/>
</dbReference>
<dbReference type="Pfam" id="PF00106">
    <property type="entry name" value="adh_short"/>
    <property type="match status" value="1"/>
</dbReference>
<dbReference type="GO" id="GO:0016616">
    <property type="term" value="F:oxidoreductase activity, acting on the CH-OH group of donors, NAD or NADP as acceptor"/>
    <property type="evidence" value="ECO:0007669"/>
    <property type="project" value="UniProtKB-ARBA"/>
</dbReference>